<dbReference type="STRING" id="265072.Mfla_1346"/>
<feature type="transmembrane region" description="Helical" evidence="9">
    <location>
        <begin position="41"/>
        <end position="59"/>
    </location>
</feature>
<feature type="domain" description="AprE-like beta-barrel" evidence="11">
    <location>
        <begin position="346"/>
        <end position="439"/>
    </location>
</feature>
<keyword evidence="5 9" id="KW-0997">Cell inner membrane</keyword>
<dbReference type="KEGG" id="mfa:Mfla_1346"/>
<evidence type="ECO:0000256" key="6">
    <source>
        <dbReference type="ARBA" id="ARBA00022692"/>
    </source>
</evidence>
<dbReference type="Pfam" id="PF26002">
    <property type="entry name" value="Beta-barrel_AprE"/>
    <property type="match status" value="1"/>
</dbReference>
<evidence type="ECO:0000256" key="4">
    <source>
        <dbReference type="ARBA" id="ARBA00022475"/>
    </source>
</evidence>
<protein>
    <recommendedName>
        <fullName evidence="9">Membrane fusion protein (MFP) family protein</fullName>
    </recommendedName>
</protein>
<dbReference type="PANTHER" id="PTHR30386:SF17">
    <property type="entry name" value="ALKALINE PROTEASE SECRETION PROTEIN APRE"/>
    <property type="match status" value="1"/>
</dbReference>
<keyword evidence="4 9" id="KW-1003">Cell membrane</keyword>
<sequence length="462" mass="50948">MNNMNLPLQHAAPDAPAHESKVIPLHEQAAGHVHEQRTTRLGFIILLLGFGGFLAWAALAPLDEGVPTEGLVTVEGRHKTVQHLNGGIISQLMVHEGQAVQAGDVLFTLDATASKARFDEVRQRYLGLLAQESRLLAEKLGAGSIVFHEELIKQQGDPYVQQLMLNQSQLLRARQEALRADVEAMRESIQGQQALIEGYQGVAGSYQSQLELLTQQLAGIRQLVSEGFAPRNQQNELEQKLAQTYGLIATNDSNILRSRKAILELQQRITAREQTEKKEIDTEMAQVKLAVQADAEKYKPLWDELQRITVTAPVSGQVVGLQVHTVGAVIQPGQKIMDIVPFDEPLILDARIPPHLIDKIHTGQDADVRFSSFSNTPQLLLEGQVKTVSSDLLVDPGTGGQAPSSYYLARINITEDGMKTLGDRRLQPGMPVQVVIRTGERTLLTYLMHPLVKRIAASMKEE</sequence>
<dbReference type="Gene3D" id="2.40.30.170">
    <property type="match status" value="1"/>
</dbReference>
<dbReference type="GO" id="GO:0009306">
    <property type="term" value="P:protein secretion"/>
    <property type="evidence" value="ECO:0007669"/>
    <property type="project" value="InterPro"/>
</dbReference>
<dbReference type="PROSITE" id="PS00543">
    <property type="entry name" value="HLYD_FAMILY"/>
    <property type="match status" value="1"/>
</dbReference>
<dbReference type="EMBL" id="CP000284">
    <property type="protein sequence ID" value="ABE49614.1"/>
    <property type="molecule type" value="Genomic_DNA"/>
</dbReference>
<comment type="subcellular location">
    <subcellularLocation>
        <location evidence="1 9">Cell inner membrane</location>
        <topology evidence="1 9">Single-pass membrane protein</topology>
    </subcellularLocation>
</comment>
<gene>
    <name evidence="12" type="ordered locus">Mfla_1346</name>
</gene>
<dbReference type="OrthoDB" id="9775513at2"/>
<evidence type="ECO:0000256" key="8">
    <source>
        <dbReference type="ARBA" id="ARBA00023136"/>
    </source>
</evidence>
<evidence type="ECO:0000256" key="1">
    <source>
        <dbReference type="ARBA" id="ARBA00004377"/>
    </source>
</evidence>
<dbReference type="HOGENOM" id="CLU_023976_1_1_4"/>
<dbReference type="InterPro" id="IPR058982">
    <property type="entry name" value="Beta-barrel_AprE"/>
</dbReference>
<proteinExistence type="inferred from homology"/>
<evidence type="ECO:0000256" key="3">
    <source>
        <dbReference type="ARBA" id="ARBA00022448"/>
    </source>
</evidence>
<keyword evidence="8 9" id="KW-0472">Membrane</keyword>
<dbReference type="InterPro" id="IPR058781">
    <property type="entry name" value="HH_AprE-like"/>
</dbReference>
<dbReference type="NCBIfam" id="TIGR01843">
    <property type="entry name" value="type_I_hlyD"/>
    <property type="match status" value="1"/>
</dbReference>
<dbReference type="AlphaFoldDB" id="Q1H1M3"/>
<keyword evidence="13" id="KW-1185">Reference proteome</keyword>
<dbReference type="Pfam" id="PF25994">
    <property type="entry name" value="HH_AprE"/>
    <property type="match status" value="1"/>
</dbReference>
<dbReference type="Gene3D" id="2.40.50.100">
    <property type="match status" value="1"/>
</dbReference>
<evidence type="ECO:0000313" key="12">
    <source>
        <dbReference type="EMBL" id="ABE49614.1"/>
    </source>
</evidence>
<organism evidence="12 13">
    <name type="scientific">Methylobacillus flagellatus (strain ATCC 51484 / DSM 6875 / VKM B-1610 / KT)</name>
    <dbReference type="NCBI Taxonomy" id="265072"/>
    <lineage>
        <taxon>Bacteria</taxon>
        <taxon>Pseudomonadati</taxon>
        <taxon>Pseudomonadota</taxon>
        <taxon>Betaproteobacteria</taxon>
        <taxon>Nitrosomonadales</taxon>
        <taxon>Methylophilaceae</taxon>
        <taxon>Methylobacillus</taxon>
    </lineage>
</organism>
<keyword evidence="3 9" id="KW-0813">Transport</keyword>
<comment type="similarity">
    <text evidence="2 9">Belongs to the membrane fusion protein (MFP) (TC 8.A.1) family.</text>
</comment>
<evidence type="ECO:0000259" key="11">
    <source>
        <dbReference type="Pfam" id="PF26002"/>
    </source>
</evidence>
<dbReference type="PRINTS" id="PR01490">
    <property type="entry name" value="RTXTOXIND"/>
</dbReference>
<keyword evidence="7 9" id="KW-1133">Transmembrane helix</keyword>
<reference evidence="12 13" key="1">
    <citation type="submission" date="2006-03" db="EMBL/GenBank/DDBJ databases">
        <title>Complete sequence of Methylobacillus flagellatus KT.</title>
        <authorList>
            <consortium name="US DOE Joint Genome Institute"/>
            <person name="Copeland A."/>
            <person name="Lucas S."/>
            <person name="Lapidus A."/>
            <person name="Barry K."/>
            <person name="Detter J.C."/>
            <person name="Glavina del Rio T."/>
            <person name="Hammon N."/>
            <person name="Israni S."/>
            <person name="Dalin E."/>
            <person name="Tice H."/>
            <person name="Pitluck S."/>
            <person name="Brettin T."/>
            <person name="Bruce D."/>
            <person name="Han C."/>
            <person name="Tapia R."/>
            <person name="Saunders E."/>
            <person name="Gilna P."/>
            <person name="Schmutz J."/>
            <person name="Larimer F."/>
            <person name="Land M."/>
            <person name="Kyrpides N."/>
            <person name="Anderson I."/>
            <person name="Richardson P."/>
        </authorList>
    </citation>
    <scope>NUCLEOTIDE SEQUENCE [LARGE SCALE GENOMIC DNA]</scope>
    <source>
        <strain evidence="13">KT / ATCC 51484 / DSM 6875</strain>
    </source>
</reference>
<dbReference type="InterPro" id="IPR006144">
    <property type="entry name" value="Secretion_HlyD_CS"/>
</dbReference>
<evidence type="ECO:0000259" key="10">
    <source>
        <dbReference type="Pfam" id="PF25994"/>
    </source>
</evidence>
<dbReference type="InterPro" id="IPR050739">
    <property type="entry name" value="MFP"/>
</dbReference>
<evidence type="ECO:0000313" key="13">
    <source>
        <dbReference type="Proteomes" id="UP000002440"/>
    </source>
</evidence>
<dbReference type="eggNOG" id="COG0845">
    <property type="taxonomic scope" value="Bacteria"/>
</dbReference>
<dbReference type="Proteomes" id="UP000002440">
    <property type="component" value="Chromosome"/>
</dbReference>
<accession>Q1H1M3</accession>
<evidence type="ECO:0000256" key="7">
    <source>
        <dbReference type="ARBA" id="ARBA00022989"/>
    </source>
</evidence>
<evidence type="ECO:0000256" key="2">
    <source>
        <dbReference type="ARBA" id="ARBA00009477"/>
    </source>
</evidence>
<evidence type="ECO:0000256" key="9">
    <source>
        <dbReference type="RuleBase" id="RU365093"/>
    </source>
</evidence>
<dbReference type="PANTHER" id="PTHR30386">
    <property type="entry name" value="MEMBRANE FUSION SUBUNIT OF EMRAB-TOLC MULTIDRUG EFFLUX PUMP"/>
    <property type="match status" value="1"/>
</dbReference>
<keyword evidence="6 9" id="KW-0812">Transmembrane</keyword>
<name>Q1H1M3_METFK</name>
<dbReference type="GO" id="GO:0005886">
    <property type="term" value="C:plasma membrane"/>
    <property type="evidence" value="ECO:0007669"/>
    <property type="project" value="UniProtKB-SubCell"/>
</dbReference>
<evidence type="ECO:0000256" key="5">
    <source>
        <dbReference type="ARBA" id="ARBA00022519"/>
    </source>
</evidence>
<feature type="domain" description="AprE-like long alpha-helical hairpin" evidence="10">
    <location>
        <begin position="114"/>
        <end position="300"/>
    </location>
</feature>
<dbReference type="InterPro" id="IPR010129">
    <property type="entry name" value="T1SS_HlyD"/>
</dbReference>